<evidence type="ECO:0000256" key="5">
    <source>
        <dbReference type="ARBA" id="ARBA00023136"/>
    </source>
</evidence>
<dbReference type="SUPFAM" id="SSF53448">
    <property type="entry name" value="Nucleotide-diphospho-sugar transferases"/>
    <property type="match status" value="1"/>
</dbReference>
<dbReference type="GO" id="GO:0005886">
    <property type="term" value="C:plasma membrane"/>
    <property type="evidence" value="ECO:0007669"/>
    <property type="project" value="UniProtKB-SubCell"/>
</dbReference>
<keyword evidence="8" id="KW-1185">Reference proteome</keyword>
<dbReference type="InterPro" id="IPR001173">
    <property type="entry name" value="Glyco_trans_2-like"/>
</dbReference>
<dbReference type="EMBL" id="JACEIB010000006">
    <property type="protein sequence ID" value="MBA2934463.1"/>
    <property type="molecule type" value="Genomic_DNA"/>
</dbReference>
<feature type="domain" description="Glycosyltransferase 2-like" evidence="6">
    <location>
        <begin position="5"/>
        <end position="142"/>
    </location>
</feature>
<dbReference type="Gene3D" id="3.90.550.10">
    <property type="entry name" value="Spore Coat Polysaccharide Biosynthesis Protein SpsA, Chain A"/>
    <property type="match status" value="1"/>
</dbReference>
<evidence type="ECO:0000313" key="7">
    <source>
        <dbReference type="EMBL" id="MBA2934463.1"/>
    </source>
</evidence>
<name>A0A838L4N2_9SPHN</name>
<evidence type="ECO:0000256" key="1">
    <source>
        <dbReference type="ARBA" id="ARBA00004236"/>
    </source>
</evidence>
<organism evidence="7 8">
    <name type="scientific">Sphingomonas chungangi</name>
    <dbReference type="NCBI Taxonomy" id="2683589"/>
    <lineage>
        <taxon>Bacteria</taxon>
        <taxon>Pseudomonadati</taxon>
        <taxon>Pseudomonadota</taxon>
        <taxon>Alphaproteobacteria</taxon>
        <taxon>Sphingomonadales</taxon>
        <taxon>Sphingomonadaceae</taxon>
        <taxon>Sphingomonas</taxon>
    </lineage>
</organism>
<keyword evidence="4 7" id="KW-0808">Transferase</keyword>
<dbReference type="CDD" id="cd00761">
    <property type="entry name" value="Glyco_tranf_GTA_type"/>
    <property type="match status" value="1"/>
</dbReference>
<dbReference type="Pfam" id="PF00535">
    <property type="entry name" value="Glycos_transf_2"/>
    <property type="match status" value="1"/>
</dbReference>
<sequence length="305" mass="33130">MMLFCVCVPARNEADRIGTLIEALGRQSIGQPVRLALSVNNSADATVARAWDAVHATQGRVLLSLEEISFAEAYAHAGSARRAAMALGCDVLDGDDGYLISTDADCRPPEDWIAANLAVAGHDRIIGGRIELDEEDAECGPGLLALRRRFDLYWHHVRTIEDQIDPSEWDVAPRHGDHTGASLMLSIALYRRAGGVPPIPCGEDRALVDAAVAAGGRLVHPQSVWTRTSPRAVGRAEGGMAADMARWGQACDKATVPLVPAFQHWRDRAEWRRTLRLSGKEDVALAERALPPMPCDMPLPEWNPA</sequence>
<keyword evidence="3" id="KW-0328">Glycosyltransferase</keyword>
<evidence type="ECO:0000313" key="8">
    <source>
        <dbReference type="Proteomes" id="UP000570166"/>
    </source>
</evidence>
<dbReference type="AlphaFoldDB" id="A0A838L4N2"/>
<evidence type="ECO:0000256" key="2">
    <source>
        <dbReference type="ARBA" id="ARBA00022475"/>
    </source>
</evidence>
<accession>A0A838L4N2</accession>
<dbReference type="PANTHER" id="PTHR43646">
    <property type="entry name" value="GLYCOSYLTRANSFERASE"/>
    <property type="match status" value="1"/>
</dbReference>
<dbReference type="PANTHER" id="PTHR43646:SF2">
    <property type="entry name" value="GLYCOSYLTRANSFERASE 2-LIKE DOMAIN-CONTAINING PROTEIN"/>
    <property type="match status" value="1"/>
</dbReference>
<reference evidence="7 8" key="1">
    <citation type="submission" date="2020-07" db="EMBL/GenBank/DDBJ databases">
        <authorList>
            <person name="Sun Q."/>
        </authorList>
    </citation>
    <scope>NUCLEOTIDE SEQUENCE [LARGE SCALE GENOMIC DNA]</scope>
    <source>
        <strain evidence="7 8">CGMCC 1.13654</strain>
    </source>
</reference>
<keyword evidence="5" id="KW-0472">Membrane</keyword>
<comment type="subcellular location">
    <subcellularLocation>
        <location evidence="1">Cell membrane</location>
    </subcellularLocation>
</comment>
<dbReference type="RefSeq" id="WP_160365942.1">
    <property type="nucleotide sequence ID" value="NZ_JACEIB010000006.1"/>
</dbReference>
<evidence type="ECO:0000256" key="4">
    <source>
        <dbReference type="ARBA" id="ARBA00022679"/>
    </source>
</evidence>
<proteinExistence type="predicted"/>
<evidence type="ECO:0000256" key="3">
    <source>
        <dbReference type="ARBA" id="ARBA00022676"/>
    </source>
</evidence>
<dbReference type="Proteomes" id="UP000570166">
    <property type="component" value="Unassembled WGS sequence"/>
</dbReference>
<dbReference type="GO" id="GO:0016757">
    <property type="term" value="F:glycosyltransferase activity"/>
    <property type="evidence" value="ECO:0007669"/>
    <property type="project" value="UniProtKB-KW"/>
</dbReference>
<dbReference type="InterPro" id="IPR029044">
    <property type="entry name" value="Nucleotide-diphossugar_trans"/>
</dbReference>
<gene>
    <name evidence="7" type="ORF">HZF05_10175</name>
</gene>
<comment type="caution">
    <text evidence="7">The sequence shown here is derived from an EMBL/GenBank/DDBJ whole genome shotgun (WGS) entry which is preliminary data.</text>
</comment>
<evidence type="ECO:0000259" key="6">
    <source>
        <dbReference type="Pfam" id="PF00535"/>
    </source>
</evidence>
<protein>
    <submittedName>
        <fullName evidence="7">Glycosyltransferase family 2 protein</fullName>
    </submittedName>
</protein>
<keyword evidence="2" id="KW-1003">Cell membrane</keyword>